<sequence>MSDVEERLGTALAAIADAAPRGAGLADAARSRYRRRRQRRVVAAGVAAVLVVVAGGLLLARPEPREGHVTTPSRAGDWQTIRQGEAVAEVPGDWRRSECAGRIVYAPSDPCTDWKGAGFSGAANYDPAMGPGVILRFPADDDEWTGYVYVGQQVLSVSDPDRDLVRRVLASARLDGQPVVDGSRWVPRSGGVVSYEIPVGWGLPQGDRSGYSACVALARGTPVSEQQVDVRTYRSTQHFDAFAVTVTAPTRAVADLVLGTVAVHPEVSRMDRCTGEDAGLVPVEADGVKLEIPRDWDAHSCGDLPQFGPGTTCRASSEAEGVQFLYAATYQPAMDEGEVVRNGALWGGYVRRGEYAVLVTARDRALVTRLLERVG</sequence>
<dbReference type="RefSeq" id="WP_218234414.1">
    <property type="nucleotide sequence ID" value="NZ_BAABBB010000019.1"/>
</dbReference>
<organism evidence="2 3">
    <name type="scientific">Nocardioides daeguensis</name>
    <dbReference type="NCBI Taxonomy" id="908359"/>
    <lineage>
        <taxon>Bacteria</taxon>
        <taxon>Bacillati</taxon>
        <taxon>Actinomycetota</taxon>
        <taxon>Actinomycetes</taxon>
        <taxon>Propionibacteriales</taxon>
        <taxon>Nocardioidaceae</taxon>
        <taxon>Nocardioides</taxon>
    </lineage>
</organism>
<reference evidence="3" key="1">
    <citation type="journal article" date="2019" name="Int. J. Syst. Evol. Microbiol.">
        <title>The Global Catalogue of Microorganisms (GCM) 10K type strain sequencing project: providing services to taxonomists for standard genome sequencing and annotation.</title>
        <authorList>
            <consortium name="The Broad Institute Genomics Platform"/>
            <consortium name="The Broad Institute Genome Sequencing Center for Infectious Disease"/>
            <person name="Wu L."/>
            <person name="Ma J."/>
        </authorList>
    </citation>
    <scope>NUCLEOTIDE SEQUENCE [LARGE SCALE GENOMIC DNA]</scope>
    <source>
        <strain evidence="3">JCM 17460</strain>
    </source>
</reference>
<keyword evidence="3" id="KW-1185">Reference proteome</keyword>
<evidence type="ECO:0000313" key="2">
    <source>
        <dbReference type="EMBL" id="GAA3544784.1"/>
    </source>
</evidence>
<name>A0ABP6W2C3_9ACTN</name>
<feature type="transmembrane region" description="Helical" evidence="1">
    <location>
        <begin position="41"/>
        <end position="60"/>
    </location>
</feature>
<dbReference type="Proteomes" id="UP001500301">
    <property type="component" value="Unassembled WGS sequence"/>
</dbReference>
<keyword evidence="1" id="KW-1133">Transmembrane helix</keyword>
<evidence type="ECO:0000256" key="1">
    <source>
        <dbReference type="SAM" id="Phobius"/>
    </source>
</evidence>
<comment type="caution">
    <text evidence="2">The sequence shown here is derived from an EMBL/GenBank/DDBJ whole genome shotgun (WGS) entry which is preliminary data.</text>
</comment>
<accession>A0ABP6W2C3</accession>
<protein>
    <submittedName>
        <fullName evidence="2">Uncharacterized protein</fullName>
    </submittedName>
</protein>
<keyword evidence="1" id="KW-0812">Transmembrane</keyword>
<proteinExistence type="predicted"/>
<keyword evidence="1" id="KW-0472">Membrane</keyword>
<dbReference type="EMBL" id="BAABBB010000019">
    <property type="protein sequence ID" value="GAA3544784.1"/>
    <property type="molecule type" value="Genomic_DNA"/>
</dbReference>
<gene>
    <name evidence="2" type="ORF">GCM10022263_34810</name>
</gene>
<evidence type="ECO:0000313" key="3">
    <source>
        <dbReference type="Proteomes" id="UP001500301"/>
    </source>
</evidence>